<dbReference type="Proteomes" id="UP000595814">
    <property type="component" value="Chromosome"/>
</dbReference>
<organism evidence="1 2">
    <name type="scientific">Miniphocaeibacter halophilus</name>
    <dbReference type="NCBI Taxonomy" id="2931922"/>
    <lineage>
        <taxon>Bacteria</taxon>
        <taxon>Bacillati</taxon>
        <taxon>Bacillota</taxon>
        <taxon>Tissierellia</taxon>
        <taxon>Tissierellales</taxon>
        <taxon>Peptoniphilaceae</taxon>
        <taxon>Miniphocaeibacter</taxon>
    </lineage>
</organism>
<evidence type="ECO:0000313" key="2">
    <source>
        <dbReference type="Proteomes" id="UP000595814"/>
    </source>
</evidence>
<gene>
    <name evidence="1" type="ORF">JFY71_07680</name>
</gene>
<proteinExistence type="predicted"/>
<dbReference type="EMBL" id="CP066744">
    <property type="protein sequence ID" value="QQK07200.1"/>
    <property type="molecule type" value="Genomic_DNA"/>
</dbReference>
<protein>
    <submittedName>
        <fullName evidence="1">NAD(P)H-dependent oxidoreductase</fullName>
    </submittedName>
</protein>
<reference evidence="1 2" key="1">
    <citation type="journal article" date="2022" name="Int. J. Syst. Evol. Microbiol.">
        <title>Miniphocaeibacter halophilus sp. nov., an ammonium-tolerant acetate-producing bacterium isolated from a biogas system.</title>
        <authorList>
            <person name="Schnurer A."/>
            <person name="Singh A."/>
            <person name="Bi S."/>
            <person name="Qiao W."/>
            <person name="Westerholm M."/>
        </authorList>
    </citation>
    <scope>NUCLEOTIDE SEQUENCE [LARGE SCALE GENOMIC DNA]</scope>
    <source>
        <strain evidence="1 2">AMB_01</strain>
    </source>
</reference>
<keyword evidence="2" id="KW-1185">Reference proteome</keyword>
<accession>A0AC61MRK4</accession>
<sequence>MKKLGILVGSLREGSYSKKAANVIAKQLENDFEISFIDIRNLEFYDEDLEQEGKVPAEWTKFRDEVREMEAFLFVTPEYNRSVPAALKNALDVGSRPYGSSVWDGKPGAIVSTSTGAIGGFGANHHLRQSMTFLNVYMMQQPEIYLGDSSACFTDDGKIVERTEKYLNNFSEAFKAWVNKFN</sequence>
<evidence type="ECO:0000313" key="1">
    <source>
        <dbReference type="EMBL" id="QQK07200.1"/>
    </source>
</evidence>
<name>A0AC61MRK4_9FIRM</name>